<accession>A0A286RJ10</accession>
<dbReference type="AlphaFoldDB" id="A0A286RJ10"/>
<name>A0A286RJ10_9BACT</name>
<gene>
    <name evidence="1" type="ORF">THTE_3334</name>
</gene>
<dbReference type="KEGG" id="ttf:THTE_3334"/>
<evidence type="ECO:0000313" key="1">
    <source>
        <dbReference type="EMBL" id="ASV75936.1"/>
    </source>
</evidence>
<reference evidence="1 2" key="1">
    <citation type="journal article" name="Front. Microbiol.">
        <title>Sugar Metabolism of the First Thermophilic Planctomycete Thermogutta terrifontis: Comparative Genomic and Transcriptomic Approaches.</title>
        <authorList>
            <person name="Elcheninov A.G."/>
            <person name="Menzel P."/>
            <person name="Gudbergsdottir S.R."/>
            <person name="Slesarev A.I."/>
            <person name="Kadnikov V.V."/>
            <person name="Krogh A."/>
            <person name="Bonch-Osmolovskaya E.A."/>
            <person name="Peng X."/>
            <person name="Kublanov I.V."/>
        </authorList>
    </citation>
    <scope>NUCLEOTIDE SEQUENCE [LARGE SCALE GENOMIC DNA]</scope>
    <source>
        <strain evidence="1 2">R1</strain>
    </source>
</reference>
<protein>
    <submittedName>
        <fullName evidence="1">Uncharacterized protein</fullName>
    </submittedName>
</protein>
<organism evidence="1 2">
    <name type="scientific">Thermogutta terrifontis</name>
    <dbReference type="NCBI Taxonomy" id="1331910"/>
    <lineage>
        <taxon>Bacteria</taxon>
        <taxon>Pseudomonadati</taxon>
        <taxon>Planctomycetota</taxon>
        <taxon>Planctomycetia</taxon>
        <taxon>Pirellulales</taxon>
        <taxon>Thermoguttaceae</taxon>
        <taxon>Thermogutta</taxon>
    </lineage>
</organism>
<evidence type="ECO:0000313" key="2">
    <source>
        <dbReference type="Proteomes" id="UP000215086"/>
    </source>
</evidence>
<sequence length="45" mass="5157">MAQSAQPAWNSRLFFHAALSAHKLFRRYVESPNRKAFRSPAGLCH</sequence>
<dbReference type="Proteomes" id="UP000215086">
    <property type="component" value="Chromosome"/>
</dbReference>
<keyword evidence="2" id="KW-1185">Reference proteome</keyword>
<proteinExistence type="predicted"/>
<dbReference type="EMBL" id="CP018477">
    <property type="protein sequence ID" value="ASV75936.1"/>
    <property type="molecule type" value="Genomic_DNA"/>
</dbReference>